<comment type="caution">
    <text evidence="1">The sequence shown here is derived from an EMBL/GenBank/DDBJ whole genome shotgun (WGS) entry which is preliminary data.</text>
</comment>
<sequence>KRWARGCLLRGTLSVMSQGMAAGAPRDAARRLREELGNVGMQRVEEVRRAQTELAHLAPRLAALVLEALDSGRGDDGAPQDRIWEQVVPESLRVGDEWVSAEAVRRGATEPQEVRVPVVAVALDPAGEYERRALLREVFDRVAPTEPVEGAVDVKEWQALAADQQTVAEFDAWALDCAVAADQAGRLEVTDPHPNEPWRESLAQYAEQDPGALTVSDDGDRAVITVGSQRFGSCPWADLVLFAPDNPAFAEYAALEQPADPAHLKARRQRADRAVERRRGIAAAERIAEQYFDLKPGAVQQSAPVTHAGLTYSTDPLTGPRIAFPVQDRVRDHAAPVAVIVDVDQGPSGRWVVEYSDGSRRASSVAIYQGTAMLRTLLRDLAVESARPALGRP</sequence>
<proteinExistence type="predicted"/>
<dbReference type="EMBL" id="BAHD01000102">
    <property type="protein sequence ID" value="GAB98123.1"/>
    <property type="molecule type" value="Genomic_DNA"/>
</dbReference>
<name>K6VPH6_9MICO</name>
<evidence type="ECO:0000313" key="1">
    <source>
        <dbReference type="EMBL" id="GAB98123.1"/>
    </source>
</evidence>
<evidence type="ECO:0000313" key="2">
    <source>
        <dbReference type="Proteomes" id="UP000008366"/>
    </source>
</evidence>
<organism evidence="1 2">
    <name type="scientific">Kineosphaera limosa NBRC 100340</name>
    <dbReference type="NCBI Taxonomy" id="1184609"/>
    <lineage>
        <taxon>Bacteria</taxon>
        <taxon>Bacillati</taxon>
        <taxon>Actinomycetota</taxon>
        <taxon>Actinomycetes</taxon>
        <taxon>Micrococcales</taxon>
        <taxon>Dermatophilaceae</taxon>
        <taxon>Kineosphaera</taxon>
    </lineage>
</organism>
<feature type="non-terminal residue" evidence="1">
    <location>
        <position position="1"/>
    </location>
</feature>
<dbReference type="AlphaFoldDB" id="K6VPH6"/>
<dbReference type="Proteomes" id="UP000008366">
    <property type="component" value="Unassembled WGS sequence"/>
</dbReference>
<reference evidence="1 2" key="1">
    <citation type="submission" date="2012-08" db="EMBL/GenBank/DDBJ databases">
        <title>Whole genome shotgun sequence of Kineosphaera limosa NBRC 100340.</title>
        <authorList>
            <person name="Yoshida I."/>
            <person name="Isaki S."/>
            <person name="Hosoyama A."/>
            <person name="Tsuchikane K."/>
            <person name="Katsumata H."/>
            <person name="Ando Y."/>
            <person name="Ohji S."/>
            <person name="Hamada M."/>
            <person name="Tamura T."/>
            <person name="Yamazoe A."/>
            <person name="Yamazaki S."/>
            <person name="Fujita N."/>
        </authorList>
    </citation>
    <scope>NUCLEOTIDE SEQUENCE [LARGE SCALE GENOMIC DNA]</scope>
    <source>
        <strain evidence="1 2">NBRC 100340</strain>
    </source>
</reference>
<protein>
    <submittedName>
        <fullName evidence="1">Uncharacterized protein</fullName>
    </submittedName>
</protein>
<gene>
    <name evidence="1" type="ORF">KILIM_102_00010</name>
</gene>
<keyword evidence="2" id="KW-1185">Reference proteome</keyword>
<accession>K6VPH6</accession>
<dbReference type="RefSeq" id="WP_006594655.1">
    <property type="nucleotide sequence ID" value="NZ_BAHD01000102.1"/>
</dbReference>